<evidence type="ECO:0000313" key="2">
    <source>
        <dbReference type="EMBL" id="SMO65211.1"/>
    </source>
</evidence>
<feature type="compositionally biased region" description="Basic and acidic residues" evidence="1">
    <location>
        <begin position="65"/>
        <end position="75"/>
    </location>
</feature>
<dbReference type="Proteomes" id="UP000316030">
    <property type="component" value="Unassembled WGS sequence"/>
</dbReference>
<sequence>MNRYAITEKAGRFVAGQTNTGVGTVLTLTEKQAAHELRLGTLRALDAPKTPTPTPEQKPAAMPEGKVKKATKAED</sequence>
<protein>
    <submittedName>
        <fullName evidence="2">Uncharacterized protein</fullName>
    </submittedName>
</protein>
<accession>A0A521D2G9</accession>
<dbReference type="RefSeq" id="WP_142493015.1">
    <property type="nucleotide sequence ID" value="NZ_FXTO01000008.1"/>
</dbReference>
<feature type="region of interest" description="Disordered" evidence="1">
    <location>
        <begin position="44"/>
        <end position="75"/>
    </location>
</feature>
<dbReference type="EMBL" id="FXTO01000008">
    <property type="protein sequence ID" value="SMO65211.1"/>
    <property type="molecule type" value="Genomic_DNA"/>
</dbReference>
<name>A0A521D2G9_9RHOB</name>
<evidence type="ECO:0000313" key="3">
    <source>
        <dbReference type="Proteomes" id="UP000316030"/>
    </source>
</evidence>
<organism evidence="2 3">
    <name type="scientific">Thalassovita litoralis</name>
    <dbReference type="NCBI Taxonomy" id="1010611"/>
    <lineage>
        <taxon>Bacteria</taxon>
        <taxon>Pseudomonadati</taxon>
        <taxon>Pseudomonadota</taxon>
        <taxon>Alphaproteobacteria</taxon>
        <taxon>Rhodobacterales</taxon>
        <taxon>Roseobacteraceae</taxon>
        <taxon>Thalassovita</taxon>
    </lineage>
</organism>
<dbReference type="AlphaFoldDB" id="A0A521D2G9"/>
<proteinExistence type="predicted"/>
<evidence type="ECO:0000256" key="1">
    <source>
        <dbReference type="SAM" id="MobiDB-lite"/>
    </source>
</evidence>
<gene>
    <name evidence="2" type="ORF">SAMN06265173_10898</name>
</gene>
<keyword evidence="3" id="KW-1185">Reference proteome</keyword>
<reference evidence="2 3" key="1">
    <citation type="submission" date="2017-05" db="EMBL/GenBank/DDBJ databases">
        <authorList>
            <person name="Varghese N."/>
            <person name="Submissions S."/>
        </authorList>
    </citation>
    <scope>NUCLEOTIDE SEQUENCE [LARGE SCALE GENOMIC DNA]</scope>
    <source>
        <strain evidence="2 3">DSM 29506</strain>
    </source>
</reference>